<accession>A0A9K3NEQ7</accession>
<keyword evidence="1" id="KW-0472">Membrane</keyword>
<dbReference type="AlphaFoldDB" id="A0A9K3NEQ7"/>
<keyword evidence="1" id="KW-0812">Transmembrane</keyword>
<reference evidence="2" key="2">
    <citation type="submission" date="2020-06" db="EMBL/GenBank/DDBJ databases">
        <title>Helianthus annuus Genome sequencing and assembly Release 2.</title>
        <authorList>
            <person name="Gouzy J."/>
            <person name="Langlade N."/>
            <person name="Munos S."/>
        </authorList>
    </citation>
    <scope>NUCLEOTIDE SEQUENCE</scope>
    <source>
        <tissue evidence="2">Leaves</tissue>
    </source>
</reference>
<protein>
    <submittedName>
        <fullName evidence="2">Uncharacterized protein</fullName>
    </submittedName>
</protein>
<evidence type="ECO:0000313" key="3">
    <source>
        <dbReference type="Proteomes" id="UP000215914"/>
    </source>
</evidence>
<dbReference type="Proteomes" id="UP000215914">
    <property type="component" value="Unassembled WGS sequence"/>
</dbReference>
<feature type="transmembrane region" description="Helical" evidence="1">
    <location>
        <begin position="12"/>
        <end position="32"/>
    </location>
</feature>
<keyword evidence="3" id="KW-1185">Reference proteome</keyword>
<dbReference type="EMBL" id="MNCJ02000322">
    <property type="protein sequence ID" value="KAF5797614.1"/>
    <property type="molecule type" value="Genomic_DNA"/>
</dbReference>
<organism evidence="2 3">
    <name type="scientific">Helianthus annuus</name>
    <name type="common">Common sunflower</name>
    <dbReference type="NCBI Taxonomy" id="4232"/>
    <lineage>
        <taxon>Eukaryota</taxon>
        <taxon>Viridiplantae</taxon>
        <taxon>Streptophyta</taxon>
        <taxon>Embryophyta</taxon>
        <taxon>Tracheophyta</taxon>
        <taxon>Spermatophyta</taxon>
        <taxon>Magnoliopsida</taxon>
        <taxon>eudicotyledons</taxon>
        <taxon>Gunneridae</taxon>
        <taxon>Pentapetalae</taxon>
        <taxon>asterids</taxon>
        <taxon>campanulids</taxon>
        <taxon>Asterales</taxon>
        <taxon>Asteraceae</taxon>
        <taxon>Asteroideae</taxon>
        <taxon>Heliantheae alliance</taxon>
        <taxon>Heliantheae</taxon>
        <taxon>Helianthus</taxon>
    </lineage>
</organism>
<evidence type="ECO:0000313" key="2">
    <source>
        <dbReference type="EMBL" id="KAF5797614.1"/>
    </source>
</evidence>
<gene>
    <name evidence="2" type="ORF">HanXRQr2_Chr07g0282681</name>
</gene>
<keyword evidence="1" id="KW-1133">Transmembrane helix</keyword>
<comment type="caution">
    <text evidence="2">The sequence shown here is derived from an EMBL/GenBank/DDBJ whole genome shotgun (WGS) entry which is preliminary data.</text>
</comment>
<name>A0A9K3NEQ7_HELAN</name>
<evidence type="ECO:0000256" key="1">
    <source>
        <dbReference type="SAM" id="Phobius"/>
    </source>
</evidence>
<dbReference type="Gramene" id="mRNA:HanXRQr2_Chr07g0282681">
    <property type="protein sequence ID" value="CDS:HanXRQr2_Chr07g0282681.1"/>
    <property type="gene ID" value="HanXRQr2_Chr07g0282681"/>
</dbReference>
<reference evidence="2" key="1">
    <citation type="journal article" date="2017" name="Nature">
        <title>The sunflower genome provides insights into oil metabolism, flowering and Asterid evolution.</title>
        <authorList>
            <person name="Badouin H."/>
            <person name="Gouzy J."/>
            <person name="Grassa C.J."/>
            <person name="Murat F."/>
            <person name="Staton S.E."/>
            <person name="Cottret L."/>
            <person name="Lelandais-Briere C."/>
            <person name="Owens G.L."/>
            <person name="Carrere S."/>
            <person name="Mayjonade B."/>
            <person name="Legrand L."/>
            <person name="Gill N."/>
            <person name="Kane N.C."/>
            <person name="Bowers J.E."/>
            <person name="Hubner S."/>
            <person name="Bellec A."/>
            <person name="Berard A."/>
            <person name="Berges H."/>
            <person name="Blanchet N."/>
            <person name="Boniface M.C."/>
            <person name="Brunel D."/>
            <person name="Catrice O."/>
            <person name="Chaidir N."/>
            <person name="Claudel C."/>
            <person name="Donnadieu C."/>
            <person name="Faraut T."/>
            <person name="Fievet G."/>
            <person name="Helmstetter N."/>
            <person name="King M."/>
            <person name="Knapp S.J."/>
            <person name="Lai Z."/>
            <person name="Le Paslier M.C."/>
            <person name="Lippi Y."/>
            <person name="Lorenzon L."/>
            <person name="Mandel J.R."/>
            <person name="Marage G."/>
            <person name="Marchand G."/>
            <person name="Marquand E."/>
            <person name="Bret-Mestries E."/>
            <person name="Morien E."/>
            <person name="Nambeesan S."/>
            <person name="Nguyen T."/>
            <person name="Pegot-Espagnet P."/>
            <person name="Pouilly N."/>
            <person name="Raftis F."/>
            <person name="Sallet E."/>
            <person name="Schiex T."/>
            <person name="Thomas J."/>
            <person name="Vandecasteele C."/>
            <person name="Vares D."/>
            <person name="Vear F."/>
            <person name="Vautrin S."/>
            <person name="Crespi M."/>
            <person name="Mangin B."/>
            <person name="Burke J.M."/>
            <person name="Salse J."/>
            <person name="Munos S."/>
            <person name="Vincourt P."/>
            <person name="Rieseberg L.H."/>
            <person name="Langlade N.B."/>
        </authorList>
    </citation>
    <scope>NUCLEOTIDE SEQUENCE</scope>
    <source>
        <tissue evidence="2">Leaves</tissue>
    </source>
</reference>
<sequence length="60" mass="6836">MSYISFPKHLINSAALFVASSISVSNMTLKLYGACEEKKKKKNSKITNFLQYQDYNKVDV</sequence>
<proteinExistence type="predicted"/>